<comment type="caution">
    <text evidence="2">The sequence shown here is derived from an EMBL/GenBank/DDBJ whole genome shotgun (WGS) entry which is preliminary data.</text>
</comment>
<protein>
    <recommendedName>
        <fullName evidence="4">YbaB/EbfC DNA-binding family protein</fullName>
    </recommendedName>
</protein>
<dbReference type="InterPro" id="IPR036894">
    <property type="entry name" value="YbaB-like_sf"/>
</dbReference>
<name>A0ABQ2L5I8_9NOCA</name>
<keyword evidence="3" id="KW-1185">Reference proteome</keyword>
<dbReference type="Pfam" id="PF02575">
    <property type="entry name" value="YbaB_DNA_bd"/>
    <property type="match status" value="1"/>
</dbReference>
<proteinExistence type="predicted"/>
<dbReference type="InterPro" id="IPR004401">
    <property type="entry name" value="YbaB/EbfC"/>
</dbReference>
<reference evidence="3" key="1">
    <citation type="journal article" date="2019" name="Int. J. Syst. Evol. Microbiol.">
        <title>The Global Catalogue of Microorganisms (GCM) 10K type strain sequencing project: providing services to taxonomists for standard genome sequencing and annotation.</title>
        <authorList>
            <consortium name="The Broad Institute Genomics Platform"/>
            <consortium name="The Broad Institute Genome Sequencing Center for Infectious Disease"/>
            <person name="Wu L."/>
            <person name="Ma J."/>
        </authorList>
    </citation>
    <scope>NUCLEOTIDE SEQUENCE [LARGE SCALE GENOMIC DNA]</scope>
    <source>
        <strain evidence="3">CGMCC 4.7329</strain>
    </source>
</reference>
<feature type="compositionally biased region" description="Pro residues" evidence="1">
    <location>
        <begin position="120"/>
        <end position="133"/>
    </location>
</feature>
<feature type="region of interest" description="Disordered" evidence="1">
    <location>
        <begin position="108"/>
        <end position="148"/>
    </location>
</feature>
<evidence type="ECO:0008006" key="4">
    <source>
        <dbReference type="Google" id="ProtNLM"/>
    </source>
</evidence>
<evidence type="ECO:0000313" key="2">
    <source>
        <dbReference type="EMBL" id="GGO01244.1"/>
    </source>
</evidence>
<evidence type="ECO:0000313" key="3">
    <source>
        <dbReference type="Proteomes" id="UP000658127"/>
    </source>
</evidence>
<accession>A0ABQ2L5I8</accession>
<organism evidence="2 3">
    <name type="scientific">Nocardia rhizosphaerihabitans</name>
    <dbReference type="NCBI Taxonomy" id="1691570"/>
    <lineage>
        <taxon>Bacteria</taxon>
        <taxon>Bacillati</taxon>
        <taxon>Actinomycetota</taxon>
        <taxon>Actinomycetes</taxon>
        <taxon>Mycobacteriales</taxon>
        <taxon>Nocardiaceae</taxon>
        <taxon>Nocardia</taxon>
    </lineage>
</organism>
<feature type="compositionally biased region" description="Basic and acidic residues" evidence="1">
    <location>
        <begin position="136"/>
        <end position="148"/>
    </location>
</feature>
<gene>
    <name evidence="2" type="ORF">GCM10011610_70900</name>
</gene>
<dbReference type="Proteomes" id="UP000658127">
    <property type="component" value="Unassembled WGS sequence"/>
</dbReference>
<sequence length="250" mass="26886">MRDSNERLRTEVAQMVDDVHGLISRLVAAKAVHDAVTATATVERGQITVVTDASGAVREVEFGDYIDELNYHRIARGVVRAAQRAADEVRGKADDVLAPQRSVRAQLPTLSDLVDRLPGAPEPELPPPPPALRTPPSEREPLGHPADDTLADRQQRRAELYATATAEGRRVTASVNADGVLIDIQFSGAIGDLDYDEIAAAITDAARVAVASVARKVAELYAPTVADDRPAFPGPDILLAGLERLRDQLR</sequence>
<dbReference type="SUPFAM" id="SSF82607">
    <property type="entry name" value="YbaB-like"/>
    <property type="match status" value="1"/>
</dbReference>
<dbReference type="EMBL" id="BMNE01000020">
    <property type="protein sequence ID" value="GGO01244.1"/>
    <property type="molecule type" value="Genomic_DNA"/>
</dbReference>
<evidence type="ECO:0000256" key="1">
    <source>
        <dbReference type="SAM" id="MobiDB-lite"/>
    </source>
</evidence>
<dbReference type="Gene3D" id="3.30.1310.10">
    <property type="entry name" value="Nucleoid-associated protein YbaB-like domain"/>
    <property type="match status" value="2"/>
</dbReference>